<feature type="transmembrane region" description="Helical" evidence="6">
    <location>
        <begin position="250"/>
        <end position="270"/>
    </location>
</feature>
<evidence type="ECO:0000256" key="1">
    <source>
        <dbReference type="ARBA" id="ARBA00004141"/>
    </source>
</evidence>
<keyword evidence="5 6" id="KW-0472">Membrane</keyword>
<evidence type="ECO:0000313" key="7">
    <source>
        <dbReference type="EMBL" id="TQL43546.1"/>
    </source>
</evidence>
<sequence length="271" mass="27133">MSILLVILVGVFTGATTVLFGFGGGFVTVPVILLLDSALGPDAAVTAVATSAVVMAVNAAVATAATPRSILLELRGTLPLLMLLGAGGALGALAASVAPPALILWGFVAYLTVTILDALLRPGFLRPLPAQSGRDNAPGERFAIRAGLGAPIGALASFLGVGGSVMTVPLLRRAGKPMMAAAALANPLTLCVSIPALAAFLLTSHASPGGGVLSVGAVDLGAAALLLVGSIPVVVLWRRRPPRLPDGVHAWGYIALLVAVLVTVLARTLWG</sequence>
<evidence type="ECO:0000256" key="5">
    <source>
        <dbReference type="ARBA" id="ARBA00023136"/>
    </source>
</evidence>
<evidence type="ECO:0000256" key="4">
    <source>
        <dbReference type="ARBA" id="ARBA00022989"/>
    </source>
</evidence>
<dbReference type="AlphaFoldDB" id="A0A542Y654"/>
<comment type="subcellular location">
    <subcellularLocation>
        <location evidence="6">Cell membrane</location>
        <topology evidence="6">Multi-pass membrane protein</topology>
    </subcellularLocation>
    <subcellularLocation>
        <location evidence="1">Membrane</location>
        <topology evidence="1">Multi-pass membrane protein</topology>
    </subcellularLocation>
</comment>
<dbReference type="Proteomes" id="UP000319094">
    <property type="component" value="Unassembled WGS sequence"/>
</dbReference>
<keyword evidence="3 6" id="KW-0812">Transmembrane</keyword>
<comment type="similarity">
    <text evidence="2 6">Belongs to the 4-toluene sulfonate uptake permease (TSUP) (TC 2.A.102) family.</text>
</comment>
<evidence type="ECO:0000256" key="2">
    <source>
        <dbReference type="ARBA" id="ARBA00009142"/>
    </source>
</evidence>
<dbReference type="RefSeq" id="WP_211359104.1">
    <property type="nucleotide sequence ID" value="NZ_BAAAUY010000002.1"/>
</dbReference>
<protein>
    <recommendedName>
        <fullName evidence="6">Probable membrane transporter protein</fullName>
    </recommendedName>
</protein>
<dbReference type="InterPro" id="IPR002781">
    <property type="entry name" value="TM_pro_TauE-like"/>
</dbReference>
<dbReference type="InterPro" id="IPR051598">
    <property type="entry name" value="TSUP/Inactive_protease-like"/>
</dbReference>
<keyword evidence="4 6" id="KW-1133">Transmembrane helix</keyword>
<name>A0A542Y654_9MICO</name>
<gene>
    <name evidence="7" type="ORF">FB468_1572</name>
</gene>
<dbReference type="PANTHER" id="PTHR43701:SF2">
    <property type="entry name" value="MEMBRANE TRANSPORTER PROTEIN YJNA-RELATED"/>
    <property type="match status" value="1"/>
</dbReference>
<comment type="caution">
    <text evidence="7">The sequence shown here is derived from an EMBL/GenBank/DDBJ whole genome shotgun (WGS) entry which is preliminary data.</text>
</comment>
<dbReference type="EMBL" id="VFON01000001">
    <property type="protein sequence ID" value="TQL43546.1"/>
    <property type="molecule type" value="Genomic_DNA"/>
</dbReference>
<feature type="transmembrane region" description="Helical" evidence="6">
    <location>
        <begin position="102"/>
        <end position="121"/>
    </location>
</feature>
<feature type="transmembrane region" description="Helical" evidence="6">
    <location>
        <begin position="178"/>
        <end position="203"/>
    </location>
</feature>
<organism evidence="7 8">
    <name type="scientific">Leucobacter komagatae</name>
    <dbReference type="NCBI Taxonomy" id="55969"/>
    <lineage>
        <taxon>Bacteria</taxon>
        <taxon>Bacillati</taxon>
        <taxon>Actinomycetota</taxon>
        <taxon>Actinomycetes</taxon>
        <taxon>Micrococcales</taxon>
        <taxon>Microbacteriaceae</taxon>
        <taxon>Leucobacter</taxon>
    </lineage>
</organism>
<dbReference type="Pfam" id="PF01925">
    <property type="entry name" value="TauE"/>
    <property type="match status" value="1"/>
</dbReference>
<keyword evidence="8" id="KW-1185">Reference proteome</keyword>
<feature type="transmembrane region" description="Helical" evidence="6">
    <location>
        <begin position="77"/>
        <end position="96"/>
    </location>
</feature>
<keyword evidence="6" id="KW-1003">Cell membrane</keyword>
<feature type="transmembrane region" description="Helical" evidence="6">
    <location>
        <begin position="142"/>
        <end position="166"/>
    </location>
</feature>
<dbReference type="GO" id="GO:0005886">
    <property type="term" value="C:plasma membrane"/>
    <property type="evidence" value="ECO:0007669"/>
    <property type="project" value="UniProtKB-SubCell"/>
</dbReference>
<dbReference type="PANTHER" id="PTHR43701">
    <property type="entry name" value="MEMBRANE TRANSPORTER PROTEIN MJ0441-RELATED"/>
    <property type="match status" value="1"/>
</dbReference>
<evidence type="ECO:0000313" key="8">
    <source>
        <dbReference type="Proteomes" id="UP000319094"/>
    </source>
</evidence>
<feature type="transmembrane region" description="Helical" evidence="6">
    <location>
        <begin position="215"/>
        <end position="238"/>
    </location>
</feature>
<evidence type="ECO:0000256" key="6">
    <source>
        <dbReference type="RuleBase" id="RU363041"/>
    </source>
</evidence>
<feature type="transmembrane region" description="Helical" evidence="6">
    <location>
        <begin position="45"/>
        <end position="65"/>
    </location>
</feature>
<proteinExistence type="inferred from homology"/>
<reference evidence="7 8" key="1">
    <citation type="submission" date="2019-06" db="EMBL/GenBank/DDBJ databases">
        <title>Sequencing the genomes of 1000 actinobacteria strains.</title>
        <authorList>
            <person name="Klenk H.-P."/>
        </authorList>
    </citation>
    <scope>NUCLEOTIDE SEQUENCE [LARGE SCALE GENOMIC DNA]</scope>
    <source>
        <strain evidence="7 8">DSM 8803</strain>
    </source>
</reference>
<accession>A0A542Y654</accession>
<evidence type="ECO:0000256" key="3">
    <source>
        <dbReference type="ARBA" id="ARBA00022692"/>
    </source>
</evidence>